<feature type="transmembrane region" description="Helical" evidence="6">
    <location>
        <begin position="147"/>
        <end position="172"/>
    </location>
</feature>
<dbReference type="AlphaFoldDB" id="A0A7M7PD29"/>
<feature type="region of interest" description="Disordered" evidence="5">
    <location>
        <begin position="404"/>
        <end position="423"/>
    </location>
</feature>
<dbReference type="PANTHER" id="PTHR23112">
    <property type="entry name" value="G PROTEIN-COUPLED RECEPTOR 157-RELATED"/>
    <property type="match status" value="1"/>
</dbReference>
<evidence type="ECO:0000256" key="5">
    <source>
        <dbReference type="SAM" id="MobiDB-lite"/>
    </source>
</evidence>
<dbReference type="KEGG" id="spu:100890241"/>
<dbReference type="FunCoup" id="A0A7M7PD29">
    <property type="interactions" value="390"/>
</dbReference>
<comment type="subcellular location">
    <subcellularLocation>
        <location evidence="1">Membrane</location>
        <topology evidence="1">Multi-pass membrane protein</topology>
    </subcellularLocation>
</comment>
<evidence type="ECO:0000313" key="8">
    <source>
        <dbReference type="Proteomes" id="UP000007110"/>
    </source>
</evidence>
<dbReference type="OrthoDB" id="10029205at2759"/>
<feature type="transmembrane region" description="Helical" evidence="6">
    <location>
        <begin position="31"/>
        <end position="52"/>
    </location>
</feature>
<feature type="transmembrane region" description="Helical" evidence="6">
    <location>
        <begin position="298"/>
        <end position="322"/>
    </location>
</feature>
<proteinExistence type="predicted"/>
<evidence type="ECO:0000256" key="2">
    <source>
        <dbReference type="ARBA" id="ARBA00022692"/>
    </source>
</evidence>
<protein>
    <submittedName>
        <fullName evidence="7">Uncharacterized protein</fullName>
    </submittedName>
</protein>
<dbReference type="GeneID" id="100890241"/>
<keyword evidence="2 6" id="KW-0812">Transmembrane</keyword>
<evidence type="ECO:0000313" key="7">
    <source>
        <dbReference type="EnsemblMetazoa" id="XP_030847385"/>
    </source>
</evidence>
<feature type="transmembrane region" description="Helical" evidence="6">
    <location>
        <begin position="264"/>
        <end position="286"/>
    </location>
</feature>
<feature type="compositionally biased region" description="Polar residues" evidence="5">
    <location>
        <begin position="358"/>
        <end position="376"/>
    </location>
</feature>
<dbReference type="Gene3D" id="1.20.1070.10">
    <property type="entry name" value="Rhodopsin 7-helix transmembrane proteins"/>
    <property type="match status" value="1"/>
</dbReference>
<sequence length="423" mass="48123">MMEVGIAWTDSDLCYRPCNITESDREKIFRIWFGFGIVSLIAVLAIIGHAVVKRLFFTSEVRPLMHLSIANTGFCICLILLTCFYMFSSKNNIERTTFYLITLEEFFYLISFNLTANYTIVDYVRLRNKLRMSEELQLETHSTMKRTLRLTYVLSWVLPPLLLIPVTVAVLAEPVKIQLCLLCPSVIYYPISEQQDTIFENGFLKNYGIILVIAAFVVVAIVMSIFFSLSWGICSKLSKRQNTAIDVYEQTTIRWIRRRMSLNVFGFFYCWTPTFILAILVLAVDLVNLEISNCAPLFYVWAVTAPCHGLILAIIYFASIYYQNTQSQFRRTRRPFGSRIYRFYGTGSQRTKWPRVRTPSSSVSEGNQVGDTNSNVGGASSPSSTASPSGNKKVQRRPSFLGLLKAQDNELSKGDGVDNSVTF</sequence>
<feature type="region of interest" description="Disordered" evidence="5">
    <location>
        <begin position="350"/>
        <end position="399"/>
    </location>
</feature>
<feature type="compositionally biased region" description="Basic and acidic residues" evidence="5">
    <location>
        <begin position="407"/>
        <end position="416"/>
    </location>
</feature>
<dbReference type="EnsemblMetazoa" id="XM_030991526">
    <property type="protein sequence ID" value="XP_030847386"/>
    <property type="gene ID" value="LOC100890241"/>
</dbReference>
<dbReference type="CDD" id="cd00637">
    <property type="entry name" value="7tm_classA_rhodopsin-like"/>
    <property type="match status" value="1"/>
</dbReference>
<dbReference type="GO" id="GO:0007165">
    <property type="term" value="P:signal transduction"/>
    <property type="evidence" value="ECO:0007669"/>
    <property type="project" value="UniProtKB-ARBA"/>
</dbReference>
<feature type="transmembrane region" description="Helical" evidence="6">
    <location>
        <begin position="64"/>
        <end position="87"/>
    </location>
</feature>
<dbReference type="GO" id="GO:0016020">
    <property type="term" value="C:membrane"/>
    <property type="evidence" value="ECO:0007669"/>
    <property type="project" value="UniProtKB-SubCell"/>
</dbReference>
<dbReference type="EnsemblMetazoa" id="XM_030991525">
    <property type="protein sequence ID" value="XP_030847385"/>
    <property type="gene ID" value="LOC100890241"/>
</dbReference>
<dbReference type="RefSeq" id="XP_030847385.1">
    <property type="nucleotide sequence ID" value="XM_030991525.1"/>
</dbReference>
<evidence type="ECO:0000256" key="3">
    <source>
        <dbReference type="ARBA" id="ARBA00022989"/>
    </source>
</evidence>
<dbReference type="OMA" id="YARCVES"/>
<keyword evidence="8" id="KW-1185">Reference proteome</keyword>
<organism evidence="7 8">
    <name type="scientific">Strongylocentrotus purpuratus</name>
    <name type="common">Purple sea urchin</name>
    <dbReference type="NCBI Taxonomy" id="7668"/>
    <lineage>
        <taxon>Eukaryota</taxon>
        <taxon>Metazoa</taxon>
        <taxon>Echinodermata</taxon>
        <taxon>Eleutherozoa</taxon>
        <taxon>Echinozoa</taxon>
        <taxon>Echinoidea</taxon>
        <taxon>Euechinoidea</taxon>
        <taxon>Echinacea</taxon>
        <taxon>Camarodonta</taxon>
        <taxon>Echinidea</taxon>
        <taxon>Strongylocentrotidae</taxon>
        <taxon>Strongylocentrotus</taxon>
    </lineage>
</organism>
<dbReference type="RefSeq" id="XP_030847386.1">
    <property type="nucleotide sequence ID" value="XM_030991526.1"/>
</dbReference>
<keyword evidence="3 6" id="KW-1133">Transmembrane helix</keyword>
<reference evidence="7" key="2">
    <citation type="submission" date="2021-01" db="UniProtKB">
        <authorList>
            <consortium name="EnsemblMetazoa"/>
        </authorList>
    </citation>
    <scope>IDENTIFICATION</scope>
</reference>
<reference evidence="8" key="1">
    <citation type="submission" date="2015-02" db="EMBL/GenBank/DDBJ databases">
        <title>Genome sequencing for Strongylocentrotus purpuratus.</title>
        <authorList>
            <person name="Murali S."/>
            <person name="Liu Y."/>
            <person name="Vee V."/>
            <person name="English A."/>
            <person name="Wang M."/>
            <person name="Skinner E."/>
            <person name="Han Y."/>
            <person name="Muzny D.M."/>
            <person name="Worley K.C."/>
            <person name="Gibbs R.A."/>
        </authorList>
    </citation>
    <scope>NUCLEOTIDE SEQUENCE</scope>
</reference>
<feature type="compositionally biased region" description="Low complexity" evidence="5">
    <location>
        <begin position="377"/>
        <end position="390"/>
    </location>
</feature>
<dbReference type="InParanoid" id="A0A7M7PD29"/>
<dbReference type="PANTHER" id="PTHR23112:SF0">
    <property type="entry name" value="TRANSMEMBRANE PROTEIN 116"/>
    <property type="match status" value="1"/>
</dbReference>
<accession>A0A7M7PD29</accession>
<feature type="transmembrane region" description="Helical" evidence="6">
    <location>
        <begin position="207"/>
        <end position="231"/>
    </location>
</feature>
<evidence type="ECO:0000256" key="4">
    <source>
        <dbReference type="ARBA" id="ARBA00023136"/>
    </source>
</evidence>
<name>A0A7M7PD29_STRPU</name>
<dbReference type="Proteomes" id="UP000007110">
    <property type="component" value="Unassembled WGS sequence"/>
</dbReference>
<evidence type="ECO:0000256" key="6">
    <source>
        <dbReference type="SAM" id="Phobius"/>
    </source>
</evidence>
<keyword evidence="4 6" id="KW-0472">Membrane</keyword>
<evidence type="ECO:0000256" key="1">
    <source>
        <dbReference type="ARBA" id="ARBA00004141"/>
    </source>
</evidence>